<evidence type="ECO:0000313" key="2">
    <source>
        <dbReference type="Proteomes" id="UP000499080"/>
    </source>
</evidence>
<name>A0A4Y2NBY2_ARAVE</name>
<proteinExistence type="predicted"/>
<organism evidence="1 2">
    <name type="scientific">Araneus ventricosus</name>
    <name type="common">Orbweaver spider</name>
    <name type="synonym">Epeira ventricosa</name>
    <dbReference type="NCBI Taxonomy" id="182803"/>
    <lineage>
        <taxon>Eukaryota</taxon>
        <taxon>Metazoa</taxon>
        <taxon>Ecdysozoa</taxon>
        <taxon>Arthropoda</taxon>
        <taxon>Chelicerata</taxon>
        <taxon>Arachnida</taxon>
        <taxon>Araneae</taxon>
        <taxon>Araneomorphae</taxon>
        <taxon>Entelegynae</taxon>
        <taxon>Araneoidea</taxon>
        <taxon>Araneidae</taxon>
        <taxon>Araneus</taxon>
    </lineage>
</organism>
<protein>
    <submittedName>
        <fullName evidence="1">Uncharacterized protein</fullName>
    </submittedName>
</protein>
<dbReference type="EMBL" id="BGPR01008838">
    <property type="protein sequence ID" value="GBN36412.1"/>
    <property type="molecule type" value="Genomic_DNA"/>
</dbReference>
<keyword evidence="2" id="KW-1185">Reference proteome</keyword>
<gene>
    <name evidence="1" type="ORF">AVEN_167234_1</name>
</gene>
<dbReference type="AlphaFoldDB" id="A0A4Y2NBY2"/>
<sequence length="94" mass="10882">MIMARRNRSSTIMLSKNGHGVIPVSRPKGKYQFPESYALLLVGLERHFYCELLFLPNQTINLVKYSSQIDNLKKVSDQKHLDSTNREGMVFHED</sequence>
<dbReference type="Proteomes" id="UP000499080">
    <property type="component" value="Unassembled WGS sequence"/>
</dbReference>
<reference evidence="1 2" key="1">
    <citation type="journal article" date="2019" name="Sci. Rep.">
        <title>Orb-weaving spider Araneus ventricosus genome elucidates the spidroin gene catalogue.</title>
        <authorList>
            <person name="Kono N."/>
            <person name="Nakamura H."/>
            <person name="Ohtoshi R."/>
            <person name="Moran D.A.P."/>
            <person name="Shinohara A."/>
            <person name="Yoshida Y."/>
            <person name="Fujiwara M."/>
            <person name="Mori M."/>
            <person name="Tomita M."/>
            <person name="Arakawa K."/>
        </authorList>
    </citation>
    <scope>NUCLEOTIDE SEQUENCE [LARGE SCALE GENOMIC DNA]</scope>
</reference>
<evidence type="ECO:0000313" key="1">
    <source>
        <dbReference type="EMBL" id="GBN36412.1"/>
    </source>
</evidence>
<comment type="caution">
    <text evidence="1">The sequence shown here is derived from an EMBL/GenBank/DDBJ whole genome shotgun (WGS) entry which is preliminary data.</text>
</comment>
<accession>A0A4Y2NBY2</accession>